<dbReference type="InterPro" id="IPR029068">
    <property type="entry name" value="Glyas_Bleomycin-R_OHBP_Dase"/>
</dbReference>
<dbReference type="SUPFAM" id="SSF54593">
    <property type="entry name" value="Glyoxalase/Bleomycin resistance protein/Dihydroxybiphenyl dioxygenase"/>
    <property type="match status" value="1"/>
</dbReference>
<dbReference type="Pfam" id="PF00903">
    <property type="entry name" value="Glyoxalase"/>
    <property type="match status" value="1"/>
</dbReference>
<name>A0A4R8DF09_9BACT</name>
<reference evidence="2 3" key="1">
    <citation type="submission" date="2019-03" db="EMBL/GenBank/DDBJ databases">
        <title>Genomic Encyclopedia of Type Strains, Phase IV (KMG-IV): sequencing the most valuable type-strain genomes for metagenomic binning, comparative biology and taxonomic classification.</title>
        <authorList>
            <person name="Goeker M."/>
        </authorList>
    </citation>
    <scope>NUCLEOTIDE SEQUENCE [LARGE SCALE GENOMIC DNA]</scope>
    <source>
        <strain evidence="2 3">DSM 100059</strain>
    </source>
</reference>
<dbReference type="InterPro" id="IPR037523">
    <property type="entry name" value="VOC_core"/>
</dbReference>
<feature type="domain" description="VOC" evidence="1">
    <location>
        <begin position="1"/>
        <end position="123"/>
    </location>
</feature>
<dbReference type="OrthoDB" id="9804907at2"/>
<evidence type="ECO:0000259" key="1">
    <source>
        <dbReference type="PROSITE" id="PS51819"/>
    </source>
</evidence>
<keyword evidence="3" id="KW-1185">Reference proteome</keyword>
<dbReference type="PROSITE" id="PS51819">
    <property type="entry name" value="VOC"/>
    <property type="match status" value="1"/>
</dbReference>
<dbReference type="AlphaFoldDB" id="A0A4R8DF09"/>
<dbReference type="RefSeq" id="WP_133996186.1">
    <property type="nucleotide sequence ID" value="NZ_SODV01000002.1"/>
</dbReference>
<proteinExistence type="predicted"/>
<dbReference type="Gene3D" id="3.10.180.10">
    <property type="entry name" value="2,3-Dihydroxybiphenyl 1,2-Dioxygenase, domain 1"/>
    <property type="match status" value="1"/>
</dbReference>
<accession>A0A4R8DF09</accession>
<dbReference type="EMBL" id="SODV01000002">
    <property type="protein sequence ID" value="TDW96163.1"/>
    <property type="molecule type" value="Genomic_DNA"/>
</dbReference>
<dbReference type="InterPro" id="IPR004360">
    <property type="entry name" value="Glyas_Fos-R_dOase_dom"/>
</dbReference>
<protein>
    <submittedName>
        <fullName evidence="2">Putative enzyme related to lactoylglutathione lyase</fullName>
    </submittedName>
</protein>
<evidence type="ECO:0000313" key="2">
    <source>
        <dbReference type="EMBL" id="TDW96163.1"/>
    </source>
</evidence>
<dbReference type="Proteomes" id="UP000294498">
    <property type="component" value="Unassembled WGS sequence"/>
</dbReference>
<keyword evidence="2" id="KW-0456">Lyase</keyword>
<evidence type="ECO:0000313" key="3">
    <source>
        <dbReference type="Proteomes" id="UP000294498"/>
    </source>
</evidence>
<sequence>MIHPVRTFSSFSVDDLDKAQAFYGKTLGLPVNRNQMGLNIQLPDNDIFVYVKPNHEPATFTVLNFRVKDLEATVDALTALGVPFQHYTGPLQTNAKGIHSGGEDPTIAWFADPSGNILSVIQDNGA</sequence>
<organism evidence="2 3">
    <name type="scientific">Dinghuibacter silviterrae</name>
    <dbReference type="NCBI Taxonomy" id="1539049"/>
    <lineage>
        <taxon>Bacteria</taxon>
        <taxon>Pseudomonadati</taxon>
        <taxon>Bacteroidota</taxon>
        <taxon>Chitinophagia</taxon>
        <taxon>Chitinophagales</taxon>
        <taxon>Chitinophagaceae</taxon>
        <taxon>Dinghuibacter</taxon>
    </lineage>
</organism>
<comment type="caution">
    <text evidence="2">The sequence shown here is derived from an EMBL/GenBank/DDBJ whole genome shotgun (WGS) entry which is preliminary data.</text>
</comment>
<gene>
    <name evidence="2" type="ORF">EDB95_3986</name>
</gene>
<dbReference type="GO" id="GO:0016829">
    <property type="term" value="F:lyase activity"/>
    <property type="evidence" value="ECO:0007669"/>
    <property type="project" value="UniProtKB-KW"/>
</dbReference>